<sequence length="88" mass="10026">MGPRLADCLVTQLYSARNPLLDCDETVFLKLPEANRKRVIAHYHHYLTIPDVALGYRFDIVLRGSEGLPSMPNTHMLTVEEAEPYGRK</sequence>
<gene>
    <name evidence="1" type="ORF">CL176_06905</name>
</gene>
<evidence type="ECO:0000313" key="2">
    <source>
        <dbReference type="Proteomes" id="UP000263232"/>
    </source>
</evidence>
<dbReference type="SUPFAM" id="SSF49482">
    <property type="entry name" value="Aromatic compound dioxygenase"/>
    <property type="match status" value="1"/>
</dbReference>
<dbReference type="KEGG" id="abae:CL176_06905"/>
<dbReference type="Proteomes" id="UP000263232">
    <property type="component" value="Chromosome"/>
</dbReference>
<dbReference type="GO" id="GO:0016702">
    <property type="term" value="F:oxidoreductase activity, acting on single donors with incorporation of molecular oxygen, incorporation of two atoms of oxygen"/>
    <property type="evidence" value="ECO:0007669"/>
    <property type="project" value="InterPro"/>
</dbReference>
<reference evidence="1 2" key="1">
    <citation type="submission" date="2017-09" db="EMBL/GenBank/DDBJ databases">
        <title>Complete genome sequence of Oxytococcus suis strain ZY16052.</title>
        <authorList>
            <person name="Li F."/>
        </authorList>
    </citation>
    <scope>NUCLEOTIDE SEQUENCE [LARGE SCALE GENOMIC DNA]</scope>
    <source>
        <strain evidence="1 2">ZY16052</strain>
    </source>
</reference>
<evidence type="ECO:0000313" key="1">
    <source>
        <dbReference type="EMBL" id="AXY25749.1"/>
    </source>
</evidence>
<proteinExistence type="predicted"/>
<dbReference type="Gene3D" id="2.60.130.10">
    <property type="entry name" value="Aromatic compound dioxygenase"/>
    <property type="match status" value="1"/>
</dbReference>
<name>A0A347WKZ2_9LACT</name>
<dbReference type="EMBL" id="CP023434">
    <property type="protein sequence ID" value="AXY25749.1"/>
    <property type="molecule type" value="Genomic_DNA"/>
</dbReference>
<dbReference type="AlphaFoldDB" id="A0A347WKZ2"/>
<protein>
    <submittedName>
        <fullName evidence="1">Uncharacterized protein</fullName>
    </submittedName>
</protein>
<accession>A0A347WKZ2</accession>
<dbReference type="OrthoDB" id="9800887at2"/>
<dbReference type="InterPro" id="IPR015889">
    <property type="entry name" value="Intradiol_dOase_core"/>
</dbReference>
<keyword evidence="2" id="KW-1185">Reference proteome</keyword>
<dbReference type="GO" id="GO:0005506">
    <property type="term" value="F:iron ion binding"/>
    <property type="evidence" value="ECO:0007669"/>
    <property type="project" value="InterPro"/>
</dbReference>
<organism evidence="1 2">
    <name type="scientific">Suicoccus acidiformans</name>
    <dbReference type="NCBI Taxonomy" id="2036206"/>
    <lineage>
        <taxon>Bacteria</taxon>
        <taxon>Bacillati</taxon>
        <taxon>Bacillota</taxon>
        <taxon>Bacilli</taxon>
        <taxon>Lactobacillales</taxon>
        <taxon>Aerococcaceae</taxon>
        <taxon>Suicoccus</taxon>
    </lineage>
</organism>